<dbReference type="EMBL" id="KN833046">
    <property type="protein sequence ID" value="KIM75529.1"/>
    <property type="molecule type" value="Genomic_DNA"/>
</dbReference>
<sequence length="94" mass="10488">MLESLKPGMTIPEVVRCPDGHFQQAVYGLGPYIADYPEQLLLPCVVQDWCPKCTAQADGLDDEICGCHSWEHTDMLVEAFKLGVLWDEYGLVGM</sequence>
<evidence type="ECO:0000313" key="1">
    <source>
        <dbReference type="EMBL" id="KIM75529.1"/>
    </source>
</evidence>
<dbReference type="Proteomes" id="UP000054166">
    <property type="component" value="Unassembled WGS sequence"/>
</dbReference>
<reference evidence="1 2" key="1">
    <citation type="submission" date="2014-04" db="EMBL/GenBank/DDBJ databases">
        <authorList>
            <consortium name="DOE Joint Genome Institute"/>
            <person name="Kuo A."/>
            <person name="Tarkka M."/>
            <person name="Buscot F."/>
            <person name="Kohler A."/>
            <person name="Nagy L.G."/>
            <person name="Floudas D."/>
            <person name="Copeland A."/>
            <person name="Barry K.W."/>
            <person name="Cichocki N."/>
            <person name="Veneault-Fourrey C."/>
            <person name="LaButti K."/>
            <person name="Lindquist E.A."/>
            <person name="Lipzen A."/>
            <person name="Lundell T."/>
            <person name="Morin E."/>
            <person name="Murat C."/>
            <person name="Sun H."/>
            <person name="Tunlid A."/>
            <person name="Henrissat B."/>
            <person name="Grigoriev I.V."/>
            <person name="Hibbett D.S."/>
            <person name="Martin F."/>
            <person name="Nordberg H.P."/>
            <person name="Cantor M.N."/>
            <person name="Hua S.X."/>
        </authorList>
    </citation>
    <scope>NUCLEOTIDE SEQUENCE [LARGE SCALE GENOMIC DNA]</scope>
    <source>
        <strain evidence="1 2">F 1598</strain>
    </source>
</reference>
<dbReference type="AlphaFoldDB" id="A0A0C3F682"/>
<gene>
    <name evidence="1" type="ORF">PILCRDRAFT_13596</name>
</gene>
<dbReference type="InterPro" id="IPR041078">
    <property type="entry name" value="Plavaka"/>
</dbReference>
<evidence type="ECO:0000313" key="2">
    <source>
        <dbReference type="Proteomes" id="UP000054166"/>
    </source>
</evidence>
<name>A0A0C3F682_PILCF</name>
<accession>A0A0C3F682</accession>
<dbReference type="InParanoid" id="A0A0C3F682"/>
<reference evidence="2" key="2">
    <citation type="submission" date="2015-01" db="EMBL/GenBank/DDBJ databases">
        <title>Evolutionary Origins and Diversification of the Mycorrhizal Mutualists.</title>
        <authorList>
            <consortium name="DOE Joint Genome Institute"/>
            <consortium name="Mycorrhizal Genomics Consortium"/>
            <person name="Kohler A."/>
            <person name="Kuo A."/>
            <person name="Nagy L.G."/>
            <person name="Floudas D."/>
            <person name="Copeland A."/>
            <person name="Barry K.W."/>
            <person name="Cichocki N."/>
            <person name="Veneault-Fourrey C."/>
            <person name="LaButti K."/>
            <person name="Lindquist E.A."/>
            <person name="Lipzen A."/>
            <person name="Lundell T."/>
            <person name="Morin E."/>
            <person name="Murat C."/>
            <person name="Riley R."/>
            <person name="Ohm R."/>
            <person name="Sun H."/>
            <person name="Tunlid A."/>
            <person name="Henrissat B."/>
            <person name="Grigoriev I.V."/>
            <person name="Hibbett D.S."/>
            <person name="Martin F."/>
        </authorList>
    </citation>
    <scope>NUCLEOTIDE SEQUENCE [LARGE SCALE GENOMIC DNA]</scope>
    <source>
        <strain evidence="2">F 1598</strain>
    </source>
</reference>
<dbReference type="HOGENOM" id="CLU_2386979_0_0_1"/>
<proteinExistence type="predicted"/>
<dbReference type="Pfam" id="PF18759">
    <property type="entry name" value="Plavaka"/>
    <property type="match status" value="1"/>
</dbReference>
<keyword evidence="2" id="KW-1185">Reference proteome</keyword>
<protein>
    <submittedName>
        <fullName evidence="1">Uncharacterized protein</fullName>
    </submittedName>
</protein>
<dbReference type="STRING" id="765440.A0A0C3F682"/>
<organism evidence="1 2">
    <name type="scientific">Piloderma croceum (strain F 1598)</name>
    <dbReference type="NCBI Taxonomy" id="765440"/>
    <lineage>
        <taxon>Eukaryota</taxon>
        <taxon>Fungi</taxon>
        <taxon>Dikarya</taxon>
        <taxon>Basidiomycota</taxon>
        <taxon>Agaricomycotina</taxon>
        <taxon>Agaricomycetes</taxon>
        <taxon>Agaricomycetidae</taxon>
        <taxon>Atheliales</taxon>
        <taxon>Atheliaceae</taxon>
        <taxon>Piloderma</taxon>
    </lineage>
</organism>
<dbReference type="OrthoDB" id="3199698at2759"/>